<evidence type="ECO:0000256" key="3">
    <source>
        <dbReference type="ARBA" id="ARBA00022989"/>
    </source>
</evidence>
<comment type="caution">
    <text evidence="10">The sequence shown here is derived from an EMBL/GenBank/DDBJ whole genome shotgun (WGS) entry which is preliminary data.</text>
</comment>
<evidence type="ECO:0000259" key="9">
    <source>
        <dbReference type="Pfam" id="PF25145"/>
    </source>
</evidence>
<feature type="chain" id="PRO_5046774914" evidence="6">
    <location>
        <begin position="25"/>
        <end position="455"/>
    </location>
</feature>
<dbReference type="Proteomes" id="UP000786387">
    <property type="component" value="Unassembled WGS sequence"/>
</dbReference>
<dbReference type="Pfam" id="PF01957">
    <property type="entry name" value="NfeD"/>
    <property type="match status" value="1"/>
</dbReference>
<evidence type="ECO:0000256" key="2">
    <source>
        <dbReference type="ARBA" id="ARBA00022692"/>
    </source>
</evidence>
<dbReference type="PANTHER" id="PTHR33507:SF4">
    <property type="entry name" value="NODULATION COMPETITIVENESS PROTEIN NFED"/>
    <property type="match status" value="1"/>
</dbReference>
<organism evidence="10 11">
    <name type="scientific">Stutzerimonas azotifigens</name>
    <dbReference type="NCBI Taxonomy" id="291995"/>
    <lineage>
        <taxon>Bacteria</taxon>
        <taxon>Pseudomonadati</taxon>
        <taxon>Pseudomonadota</taxon>
        <taxon>Gammaproteobacteria</taxon>
        <taxon>Pseudomonadales</taxon>
        <taxon>Pseudomonadaceae</taxon>
        <taxon>Stutzerimonas</taxon>
    </lineage>
</organism>
<dbReference type="Pfam" id="PF24961">
    <property type="entry name" value="NfeD_membrane"/>
    <property type="match status" value="1"/>
</dbReference>
<gene>
    <name evidence="10" type="ORF">G7026_08165</name>
</gene>
<dbReference type="InterPro" id="IPR056738">
    <property type="entry name" value="NfeD1b_N"/>
</dbReference>
<feature type="signal peptide" evidence="6">
    <location>
        <begin position="1"/>
        <end position="24"/>
    </location>
</feature>
<dbReference type="InterPro" id="IPR052165">
    <property type="entry name" value="Membrane_assoc_protease"/>
</dbReference>
<sequence length="455" mass="47018">MSRLVYRMLCCLGLLLGLNAPLLAAAPVAVLSVEGAIGPASAGYIERGLERAMDDGAQLVVLQLDTPGGLDSAMRSINQAILASPVPVATYVTPSGARAASAGTYMLYASHIAAMAPGTNLGAATPVAIGGGSPAGGEPADKPAEPDAMSKKQVNDASAYIRGLAQLRGRNADWAEQAVREAVSLSASEALELNVIDHVARDVVHLLEQLDGTTLTLAAGPATLRTADATLVRHDPDWRVKLLAVITNPSVALILMMIGIYGLIFEFSSPGAGVGGVLGGICLIFALYALQMLPVSYAGLALILLGIAFMAAEALLPSFGVLGIGGAAAFVAGAVMLMDTDAPGFGIPLGLILTLAVVSALIIFAILFMAVRARQRAPLGGDAELIGHLTPVTGVRDDDPRQGWVMLRGEQWQVHSQAPLLPGQQVRVTARNGLKLDVTAADEQPPRGGNRWVSK</sequence>
<dbReference type="CDD" id="cd07020">
    <property type="entry name" value="Clp_protease_NfeD_1"/>
    <property type="match status" value="1"/>
</dbReference>
<feature type="transmembrane region" description="Helical" evidence="5">
    <location>
        <begin position="319"/>
        <end position="338"/>
    </location>
</feature>
<feature type="transmembrane region" description="Helical" evidence="5">
    <location>
        <begin position="242"/>
        <end position="264"/>
    </location>
</feature>
<keyword evidence="3 5" id="KW-1133">Transmembrane helix</keyword>
<dbReference type="Pfam" id="PF25145">
    <property type="entry name" value="NfeD1b_N"/>
    <property type="match status" value="1"/>
</dbReference>
<keyword evidence="4 5" id="KW-0472">Membrane</keyword>
<reference evidence="10 11" key="1">
    <citation type="submission" date="2020-02" db="EMBL/GenBank/DDBJ databases">
        <title>Synteny-based analysis reveals conserved mechanism for high triclosan tolerance in Pseudomonas, as well as instances of horizontal transfer.</title>
        <authorList>
            <person name="Mcfarland A.G."/>
            <person name="Bertucci H.K."/>
            <person name="Litmann E."/>
            <person name="Shen J."/>
            <person name="Huttenhower C."/>
            <person name="Hartmann E.M."/>
        </authorList>
    </citation>
    <scope>NUCLEOTIDE SEQUENCE [LARGE SCALE GENOMIC DNA]</scope>
    <source>
        <strain evidence="10 11">115A1</strain>
    </source>
</reference>
<keyword evidence="6" id="KW-0732">Signal</keyword>
<keyword evidence="11" id="KW-1185">Reference proteome</keyword>
<evidence type="ECO:0000256" key="4">
    <source>
        <dbReference type="ARBA" id="ARBA00023136"/>
    </source>
</evidence>
<dbReference type="InterPro" id="IPR056739">
    <property type="entry name" value="NfeD_membrane"/>
</dbReference>
<dbReference type="InterPro" id="IPR002810">
    <property type="entry name" value="NfeD-like_C"/>
</dbReference>
<feature type="domain" description="NfeD1b N-terminal" evidence="9">
    <location>
        <begin position="28"/>
        <end position="211"/>
    </location>
</feature>
<dbReference type="RefSeq" id="WP_181070246.1">
    <property type="nucleotide sequence ID" value="NZ_JAAMRF010000003.1"/>
</dbReference>
<feature type="transmembrane region" description="Helical" evidence="5">
    <location>
        <begin position="271"/>
        <end position="289"/>
    </location>
</feature>
<comment type="subcellular location">
    <subcellularLocation>
        <location evidence="1">Membrane</location>
        <topology evidence="1">Multi-pass membrane protein</topology>
    </subcellularLocation>
</comment>
<evidence type="ECO:0000313" key="10">
    <source>
        <dbReference type="EMBL" id="MBA1273325.1"/>
    </source>
</evidence>
<accession>A0ABR5YZK5</accession>
<evidence type="ECO:0000256" key="6">
    <source>
        <dbReference type="SAM" id="SignalP"/>
    </source>
</evidence>
<keyword evidence="2 5" id="KW-0812">Transmembrane</keyword>
<feature type="transmembrane region" description="Helical" evidence="5">
    <location>
        <begin position="350"/>
        <end position="371"/>
    </location>
</feature>
<dbReference type="SUPFAM" id="SSF141322">
    <property type="entry name" value="NfeD domain-like"/>
    <property type="match status" value="1"/>
</dbReference>
<feature type="domain" description="NfeD integral membrane" evidence="8">
    <location>
        <begin position="251"/>
        <end position="368"/>
    </location>
</feature>
<proteinExistence type="predicted"/>
<evidence type="ECO:0000256" key="5">
    <source>
        <dbReference type="SAM" id="Phobius"/>
    </source>
</evidence>
<evidence type="ECO:0000313" key="11">
    <source>
        <dbReference type="Proteomes" id="UP000786387"/>
    </source>
</evidence>
<dbReference type="InterPro" id="IPR012340">
    <property type="entry name" value="NA-bd_OB-fold"/>
</dbReference>
<protein>
    <submittedName>
        <fullName evidence="10">Nodulation protein NfeD</fullName>
    </submittedName>
</protein>
<feature type="domain" description="NfeD-like C-terminal" evidence="7">
    <location>
        <begin position="384"/>
        <end position="438"/>
    </location>
</feature>
<dbReference type="InterPro" id="IPR029045">
    <property type="entry name" value="ClpP/crotonase-like_dom_sf"/>
</dbReference>
<dbReference type="SUPFAM" id="SSF52096">
    <property type="entry name" value="ClpP/crotonase"/>
    <property type="match status" value="1"/>
</dbReference>
<dbReference type="EMBL" id="JAAMRF010000003">
    <property type="protein sequence ID" value="MBA1273325.1"/>
    <property type="molecule type" value="Genomic_DNA"/>
</dbReference>
<evidence type="ECO:0000259" key="7">
    <source>
        <dbReference type="Pfam" id="PF01957"/>
    </source>
</evidence>
<dbReference type="Gene3D" id="2.40.50.140">
    <property type="entry name" value="Nucleic acid-binding proteins"/>
    <property type="match status" value="1"/>
</dbReference>
<evidence type="ECO:0000259" key="8">
    <source>
        <dbReference type="Pfam" id="PF24961"/>
    </source>
</evidence>
<dbReference type="Gene3D" id="3.90.226.10">
    <property type="entry name" value="2-enoyl-CoA Hydratase, Chain A, domain 1"/>
    <property type="match status" value="1"/>
</dbReference>
<name>A0ABR5YZK5_9GAMM</name>
<evidence type="ECO:0000256" key="1">
    <source>
        <dbReference type="ARBA" id="ARBA00004141"/>
    </source>
</evidence>
<dbReference type="PANTHER" id="PTHR33507">
    <property type="entry name" value="INNER MEMBRANE PROTEIN YBBJ"/>
    <property type="match status" value="1"/>
</dbReference>